<comment type="similarity">
    <text evidence="7">Belongs to the PINc/VapC protein family.</text>
</comment>
<evidence type="ECO:0000256" key="3">
    <source>
        <dbReference type="ARBA" id="ARBA00022722"/>
    </source>
</evidence>
<comment type="caution">
    <text evidence="9">The sequence shown here is derived from an EMBL/GenBank/DDBJ whole genome shotgun (WGS) entry which is preliminary data.</text>
</comment>
<evidence type="ECO:0000256" key="1">
    <source>
        <dbReference type="ARBA" id="ARBA00001946"/>
    </source>
</evidence>
<organism evidence="9 10">
    <name type="scientific">Sphingobium fluviale</name>
    <dbReference type="NCBI Taxonomy" id="2506423"/>
    <lineage>
        <taxon>Bacteria</taxon>
        <taxon>Pseudomonadati</taxon>
        <taxon>Pseudomonadota</taxon>
        <taxon>Alphaproteobacteria</taxon>
        <taxon>Sphingomonadales</taxon>
        <taxon>Sphingomonadaceae</taxon>
        <taxon>Sphingobium</taxon>
    </lineage>
</organism>
<dbReference type="SUPFAM" id="SSF88723">
    <property type="entry name" value="PIN domain-like"/>
    <property type="match status" value="1"/>
</dbReference>
<reference evidence="10" key="1">
    <citation type="submission" date="2019-01" db="EMBL/GenBank/DDBJ databases">
        <title>Cytophagaceae bacterium strain CAR-16.</title>
        <authorList>
            <person name="Chen W.-M."/>
        </authorList>
    </citation>
    <scope>NUCLEOTIDE SEQUENCE [LARGE SCALE GENOMIC DNA]</scope>
    <source>
        <strain evidence="10">CHR27</strain>
    </source>
</reference>
<dbReference type="GO" id="GO:0016787">
    <property type="term" value="F:hydrolase activity"/>
    <property type="evidence" value="ECO:0007669"/>
    <property type="project" value="UniProtKB-KW"/>
</dbReference>
<evidence type="ECO:0000256" key="2">
    <source>
        <dbReference type="ARBA" id="ARBA00022649"/>
    </source>
</evidence>
<dbReference type="AlphaFoldDB" id="A0A4Q1KGQ0"/>
<dbReference type="GO" id="GO:0004518">
    <property type="term" value="F:nuclease activity"/>
    <property type="evidence" value="ECO:0007669"/>
    <property type="project" value="UniProtKB-KW"/>
</dbReference>
<keyword evidence="6" id="KW-0460">Magnesium</keyword>
<keyword evidence="10" id="KW-1185">Reference proteome</keyword>
<proteinExistence type="inferred from homology"/>
<dbReference type="Pfam" id="PF01850">
    <property type="entry name" value="PIN"/>
    <property type="match status" value="1"/>
</dbReference>
<evidence type="ECO:0000256" key="5">
    <source>
        <dbReference type="ARBA" id="ARBA00022801"/>
    </source>
</evidence>
<dbReference type="InterPro" id="IPR029060">
    <property type="entry name" value="PIN-like_dom_sf"/>
</dbReference>
<keyword evidence="4" id="KW-0479">Metal-binding</keyword>
<dbReference type="PANTHER" id="PTHR33653:SF1">
    <property type="entry name" value="RIBONUCLEASE VAPC2"/>
    <property type="match status" value="1"/>
</dbReference>
<keyword evidence="5" id="KW-0378">Hydrolase</keyword>
<keyword evidence="3" id="KW-0540">Nuclease</keyword>
<dbReference type="GO" id="GO:0046872">
    <property type="term" value="F:metal ion binding"/>
    <property type="evidence" value="ECO:0007669"/>
    <property type="project" value="UniProtKB-KW"/>
</dbReference>
<dbReference type="Proteomes" id="UP000290958">
    <property type="component" value="Unassembled WGS sequence"/>
</dbReference>
<evidence type="ECO:0000313" key="10">
    <source>
        <dbReference type="Proteomes" id="UP000290958"/>
    </source>
</evidence>
<dbReference type="PANTHER" id="PTHR33653">
    <property type="entry name" value="RIBONUCLEASE VAPC2"/>
    <property type="match status" value="1"/>
</dbReference>
<keyword evidence="2" id="KW-1277">Toxin-antitoxin system</keyword>
<dbReference type="EMBL" id="SBKP01000017">
    <property type="protein sequence ID" value="RXR25993.1"/>
    <property type="molecule type" value="Genomic_DNA"/>
</dbReference>
<evidence type="ECO:0000313" key="9">
    <source>
        <dbReference type="EMBL" id="RXR25993.1"/>
    </source>
</evidence>
<comment type="cofactor">
    <cofactor evidence="1">
        <name>Mg(2+)</name>
        <dbReference type="ChEBI" id="CHEBI:18420"/>
    </cofactor>
</comment>
<dbReference type="InterPro" id="IPR002716">
    <property type="entry name" value="PIN_dom"/>
</dbReference>
<evidence type="ECO:0000256" key="7">
    <source>
        <dbReference type="ARBA" id="ARBA00038093"/>
    </source>
</evidence>
<name>A0A4Q1KGQ0_9SPHN</name>
<sequence length="137" mass="15060">MYLVDTNFISEFAQRAPNDGVRRWANLHIGDAGISTVAIFELRLGLAQLPDGRRRDELLGTIERAISRFGPRVYAFDRASAEMAGELHGVSARAGRPMSRMDAQIAGIAAVYGLTLVTRNIRDFEATGLDLINPWGD</sequence>
<dbReference type="Gene3D" id="3.40.50.1010">
    <property type="entry name" value="5'-nuclease"/>
    <property type="match status" value="1"/>
</dbReference>
<gene>
    <name evidence="9" type="ORF">EQG66_13515</name>
</gene>
<dbReference type="CDD" id="cd18731">
    <property type="entry name" value="PIN_NgFitB-like"/>
    <property type="match status" value="1"/>
</dbReference>
<evidence type="ECO:0000256" key="4">
    <source>
        <dbReference type="ARBA" id="ARBA00022723"/>
    </source>
</evidence>
<dbReference type="InterPro" id="IPR050556">
    <property type="entry name" value="Type_II_TA_system_RNase"/>
</dbReference>
<dbReference type="RefSeq" id="WP_129405081.1">
    <property type="nucleotide sequence ID" value="NZ_SBKP01000017.1"/>
</dbReference>
<protein>
    <submittedName>
        <fullName evidence="9">Type II toxin-antitoxin system VapC family toxin</fullName>
    </submittedName>
</protein>
<accession>A0A4Q1KGQ0</accession>
<dbReference type="OrthoDB" id="7188375at2"/>
<feature type="domain" description="PIN" evidence="8">
    <location>
        <begin position="2"/>
        <end position="125"/>
    </location>
</feature>
<evidence type="ECO:0000259" key="8">
    <source>
        <dbReference type="Pfam" id="PF01850"/>
    </source>
</evidence>
<evidence type="ECO:0000256" key="6">
    <source>
        <dbReference type="ARBA" id="ARBA00022842"/>
    </source>
</evidence>